<name>A0A927M8W0_9ACTN</name>
<evidence type="ECO:0000313" key="4">
    <source>
        <dbReference type="Proteomes" id="UP000649753"/>
    </source>
</evidence>
<dbReference type="Gene3D" id="3.40.50.720">
    <property type="entry name" value="NAD(P)-binding Rossmann-like Domain"/>
    <property type="match status" value="1"/>
</dbReference>
<feature type="compositionally biased region" description="Gly residues" evidence="2">
    <location>
        <begin position="154"/>
        <end position="166"/>
    </location>
</feature>
<dbReference type="EMBL" id="JADBEB010000001">
    <property type="protein sequence ID" value="MBE1489964.1"/>
    <property type="molecule type" value="Genomic_DNA"/>
</dbReference>
<dbReference type="PANTHER" id="PTHR43157:SF31">
    <property type="entry name" value="PHOSPHATIDYLINOSITOL-GLYCAN BIOSYNTHESIS CLASS F PROTEIN"/>
    <property type="match status" value="1"/>
</dbReference>
<evidence type="ECO:0000313" key="3">
    <source>
        <dbReference type="EMBL" id="MBE1489964.1"/>
    </source>
</evidence>
<proteinExistence type="predicted"/>
<dbReference type="AlphaFoldDB" id="A0A927M8W0"/>
<dbReference type="SUPFAM" id="SSF51735">
    <property type="entry name" value="NAD(P)-binding Rossmann-fold domains"/>
    <property type="match status" value="1"/>
</dbReference>
<keyword evidence="4" id="KW-1185">Reference proteome</keyword>
<evidence type="ECO:0000256" key="1">
    <source>
        <dbReference type="ARBA" id="ARBA00023002"/>
    </source>
</evidence>
<comment type="caution">
    <text evidence="3">The sequence shown here is derived from an EMBL/GenBank/DDBJ whole genome shotgun (WGS) entry which is preliminary data.</text>
</comment>
<dbReference type="Proteomes" id="UP000649753">
    <property type="component" value="Unassembled WGS sequence"/>
</dbReference>
<dbReference type="GO" id="GO:0016491">
    <property type="term" value="F:oxidoreductase activity"/>
    <property type="evidence" value="ECO:0007669"/>
    <property type="project" value="UniProtKB-KW"/>
</dbReference>
<dbReference type="PANTHER" id="PTHR43157">
    <property type="entry name" value="PHOSPHATIDYLINOSITOL-GLYCAN BIOSYNTHESIS CLASS F PROTEIN-RELATED"/>
    <property type="match status" value="1"/>
</dbReference>
<gene>
    <name evidence="3" type="ORF">H4W31_005602</name>
</gene>
<accession>A0A927M8W0</accession>
<organism evidence="3 4">
    <name type="scientific">Plantactinospora soyae</name>
    <dbReference type="NCBI Taxonomy" id="1544732"/>
    <lineage>
        <taxon>Bacteria</taxon>
        <taxon>Bacillati</taxon>
        <taxon>Actinomycetota</taxon>
        <taxon>Actinomycetes</taxon>
        <taxon>Micromonosporales</taxon>
        <taxon>Micromonosporaceae</taxon>
        <taxon>Plantactinospora</taxon>
    </lineage>
</organism>
<feature type="region of interest" description="Disordered" evidence="2">
    <location>
        <begin position="154"/>
        <end position="177"/>
    </location>
</feature>
<sequence>MAIPERRTTADGFELTFGTNHLGHFALTGRLLPALLRAKAARVVTVSAIASRWRSGELVDVASEQTYRPMRAYAMSKFANVVFTQELARRGGDTGLVAVAAHPGVSQTNLTREVPRALAAINLLLRPILFQSTDRAALPSLYAATHPGLTGGEFIGPTGRGEGRGAPGPVRLPSTATDPEIGRRLWELSEGLTRVEYQFLGDLWPGGNRSNPER</sequence>
<protein>
    <submittedName>
        <fullName evidence="3">NAD(P)-dependent dehydrogenase (Short-subunit alcohol dehydrogenase family)</fullName>
    </submittedName>
</protein>
<reference evidence="3" key="1">
    <citation type="submission" date="2020-10" db="EMBL/GenBank/DDBJ databases">
        <title>Sequencing the genomes of 1000 actinobacteria strains.</title>
        <authorList>
            <person name="Klenk H.-P."/>
        </authorList>
    </citation>
    <scope>NUCLEOTIDE SEQUENCE</scope>
    <source>
        <strain evidence="3">DSM 46832</strain>
    </source>
</reference>
<dbReference type="InterPro" id="IPR002347">
    <property type="entry name" value="SDR_fam"/>
</dbReference>
<dbReference type="Pfam" id="PF00106">
    <property type="entry name" value="adh_short"/>
    <property type="match status" value="1"/>
</dbReference>
<dbReference type="InterPro" id="IPR036291">
    <property type="entry name" value="NAD(P)-bd_dom_sf"/>
</dbReference>
<keyword evidence="1" id="KW-0560">Oxidoreductase</keyword>
<evidence type="ECO:0000256" key="2">
    <source>
        <dbReference type="SAM" id="MobiDB-lite"/>
    </source>
</evidence>